<comment type="catalytic activity">
    <reaction evidence="4">
        <text>chorismate = 3-[(1-carboxyvinyl)-oxy]benzoate + H2O</text>
        <dbReference type="Rhea" id="RHEA:40051"/>
        <dbReference type="ChEBI" id="CHEBI:15377"/>
        <dbReference type="ChEBI" id="CHEBI:29748"/>
        <dbReference type="ChEBI" id="CHEBI:76981"/>
        <dbReference type="EC" id="4.2.1.151"/>
    </reaction>
</comment>
<dbReference type="PANTHER" id="PTHR37690">
    <property type="entry name" value="CHORISMATE DEHYDRATASE"/>
    <property type="match status" value="1"/>
</dbReference>
<dbReference type="RefSeq" id="WP_015905150.1">
    <property type="nucleotide sequence ID" value="NC_012108.1"/>
</dbReference>
<keyword evidence="6" id="KW-1185">Reference proteome</keyword>
<dbReference type="Gene3D" id="3.40.190.10">
    <property type="entry name" value="Periplasmic binding protein-like II"/>
    <property type="match status" value="2"/>
</dbReference>
<dbReference type="STRING" id="177437.HRM2_33130"/>
<dbReference type="eggNOG" id="COG1427">
    <property type="taxonomic scope" value="Bacteria"/>
</dbReference>
<sequence>MNKDTLSMGRIDYINASPVYYGLDHGLLPAWITMTDGPPAVLNRMIRRGDLAISPISAGFYGCHHRDLLVLPDLSISCNGPVLSVILMSNSPIEKLHNKKVVLTEDSATSALLVRLIFAEHKVTPVFVTGKMRHPEDIPVDAEAVLVIGDAALTQPWDDFFDLRMDLGKLWYQSTGMPFVFAVWVVRRDFAAQHPERVALALDLFLQSRHQGYENIGAVIDRGVARLNLDRCLIERYYQVLLCDLDSPKIHALELFFQRLYMHGLFNEQVKVELFQP</sequence>
<accession>C0QM71</accession>
<evidence type="ECO:0000256" key="3">
    <source>
        <dbReference type="ARBA" id="ARBA00023239"/>
    </source>
</evidence>
<dbReference type="InterPro" id="IPR030868">
    <property type="entry name" value="MqnA"/>
</dbReference>
<dbReference type="GO" id="GO:0016836">
    <property type="term" value="F:hydro-lyase activity"/>
    <property type="evidence" value="ECO:0007669"/>
    <property type="project" value="UniProtKB-UniRule"/>
</dbReference>
<dbReference type="HAMAP" id="MF_00995">
    <property type="entry name" value="MqnA"/>
    <property type="match status" value="1"/>
</dbReference>
<evidence type="ECO:0000256" key="1">
    <source>
        <dbReference type="ARBA" id="ARBA00004863"/>
    </source>
</evidence>
<dbReference type="PANTHER" id="PTHR37690:SF1">
    <property type="entry name" value="CHORISMATE DEHYDRATASE"/>
    <property type="match status" value="1"/>
</dbReference>
<keyword evidence="2 4" id="KW-0474">Menaquinone biosynthesis</keyword>
<dbReference type="Proteomes" id="UP000000442">
    <property type="component" value="Chromosome"/>
</dbReference>
<gene>
    <name evidence="4" type="primary">mqnA</name>
    <name evidence="5" type="ordered locus">HRM2_33130</name>
</gene>
<evidence type="ECO:0000256" key="2">
    <source>
        <dbReference type="ARBA" id="ARBA00022428"/>
    </source>
</evidence>
<dbReference type="KEGG" id="dat:HRM2_33130"/>
<protein>
    <recommendedName>
        <fullName evidence="4">Chorismate dehydratase</fullName>
        <ecNumber evidence="4">4.2.1.151</ecNumber>
    </recommendedName>
    <alternativeName>
        <fullName evidence="4">Menaquinone biosynthetic enzyme MqnA</fullName>
    </alternativeName>
</protein>
<name>C0QM71_DESAH</name>
<dbReference type="EMBL" id="CP001087">
    <property type="protein sequence ID" value="ACN16388.1"/>
    <property type="molecule type" value="Genomic_DNA"/>
</dbReference>
<dbReference type="UniPathway" id="UPA00079"/>
<dbReference type="GO" id="GO:0009234">
    <property type="term" value="P:menaquinone biosynthetic process"/>
    <property type="evidence" value="ECO:0007669"/>
    <property type="project" value="UniProtKB-UniRule"/>
</dbReference>
<evidence type="ECO:0000313" key="5">
    <source>
        <dbReference type="EMBL" id="ACN16388.1"/>
    </source>
</evidence>
<evidence type="ECO:0000313" key="6">
    <source>
        <dbReference type="Proteomes" id="UP000000442"/>
    </source>
</evidence>
<comment type="function">
    <text evidence="4">Catalyzes the dehydration of chorismate into 3-[(1-carboxyvinyl)oxy]benzoate, a step in the biosynthesis of menaquinone (MK, vitamin K2).</text>
</comment>
<evidence type="ECO:0000256" key="4">
    <source>
        <dbReference type="HAMAP-Rule" id="MF_00995"/>
    </source>
</evidence>
<dbReference type="SUPFAM" id="SSF53850">
    <property type="entry name" value="Periplasmic binding protein-like II"/>
    <property type="match status" value="1"/>
</dbReference>
<comment type="pathway">
    <text evidence="1 4">Quinol/quinone metabolism; menaquinone biosynthesis.</text>
</comment>
<comment type="similarity">
    <text evidence="4">Belongs to the MqnA/MqnD family. MqnA subfamily.</text>
</comment>
<dbReference type="OrthoDB" id="9810112at2"/>
<reference evidence="5 6" key="1">
    <citation type="journal article" date="2009" name="Environ. Microbiol.">
        <title>Genome sequence of Desulfobacterium autotrophicum HRM2, a marine sulfate reducer oxidizing organic carbon completely to carbon dioxide.</title>
        <authorList>
            <person name="Strittmatter A.W."/>
            <person name="Liesegang H."/>
            <person name="Rabus R."/>
            <person name="Decker I."/>
            <person name="Amann J."/>
            <person name="Andres S."/>
            <person name="Henne A."/>
            <person name="Fricke W.F."/>
            <person name="Martinez-Arias R."/>
            <person name="Bartels D."/>
            <person name="Goesmann A."/>
            <person name="Krause L."/>
            <person name="Puehler A."/>
            <person name="Klenk H.P."/>
            <person name="Richter M."/>
            <person name="Schuler M."/>
            <person name="Gloeckner F.O."/>
            <person name="Meyerdierks A."/>
            <person name="Gottschalk G."/>
            <person name="Amann R."/>
        </authorList>
    </citation>
    <scope>NUCLEOTIDE SEQUENCE [LARGE SCALE GENOMIC DNA]</scope>
    <source>
        <strain evidence="6">ATCC 43914 / DSM 3382 / HRM2</strain>
    </source>
</reference>
<dbReference type="Pfam" id="PF02621">
    <property type="entry name" value="VitK2_biosynth"/>
    <property type="match status" value="1"/>
</dbReference>
<organism evidence="5 6">
    <name type="scientific">Desulforapulum autotrophicum (strain ATCC 43914 / DSM 3382 / VKM B-1955 / HRM2)</name>
    <name type="common">Desulfobacterium autotrophicum</name>
    <dbReference type="NCBI Taxonomy" id="177437"/>
    <lineage>
        <taxon>Bacteria</taxon>
        <taxon>Pseudomonadati</taxon>
        <taxon>Thermodesulfobacteriota</taxon>
        <taxon>Desulfobacteria</taxon>
        <taxon>Desulfobacterales</taxon>
        <taxon>Desulfobacteraceae</taxon>
        <taxon>Desulforapulum</taxon>
    </lineage>
</organism>
<dbReference type="AlphaFoldDB" id="C0QM71"/>
<dbReference type="CDD" id="cd13634">
    <property type="entry name" value="PBP2_Sco4506"/>
    <property type="match status" value="1"/>
</dbReference>
<proteinExistence type="inferred from homology"/>
<dbReference type="InterPro" id="IPR003773">
    <property type="entry name" value="Menaquinone_biosynth"/>
</dbReference>
<keyword evidence="3 4" id="KW-0456">Lyase</keyword>
<dbReference type="EC" id="4.2.1.151" evidence="4"/>
<dbReference type="HOGENOM" id="CLU_059898_0_0_7"/>